<dbReference type="AlphaFoldDB" id="A0AAN9QIB7"/>
<reference evidence="1 2" key="1">
    <citation type="submission" date="2024-01" db="EMBL/GenBank/DDBJ databases">
        <title>The genomes of 5 underutilized Papilionoideae crops provide insights into root nodulation and disease resistanc.</title>
        <authorList>
            <person name="Jiang F."/>
        </authorList>
    </citation>
    <scope>NUCLEOTIDE SEQUENCE [LARGE SCALE GENOMIC DNA]</scope>
    <source>
        <strain evidence="1">LVBAO_FW01</strain>
        <tissue evidence="1">Leaves</tissue>
    </source>
</reference>
<dbReference type="EMBL" id="JAYMYQ010000004">
    <property type="protein sequence ID" value="KAK7336454.1"/>
    <property type="molecule type" value="Genomic_DNA"/>
</dbReference>
<protein>
    <submittedName>
        <fullName evidence="1">Uncharacterized protein</fullName>
    </submittedName>
</protein>
<proteinExistence type="predicted"/>
<evidence type="ECO:0000313" key="2">
    <source>
        <dbReference type="Proteomes" id="UP001367508"/>
    </source>
</evidence>
<evidence type="ECO:0000313" key="1">
    <source>
        <dbReference type="EMBL" id="KAK7336454.1"/>
    </source>
</evidence>
<keyword evidence="2" id="KW-1185">Reference proteome</keyword>
<dbReference type="Proteomes" id="UP001367508">
    <property type="component" value="Unassembled WGS sequence"/>
</dbReference>
<sequence length="104" mass="12280">MYMSNFRPLNYFTIIIIIEATTEEAEKTVAPHRTRKIVAELSPSVIYCVPHHFLHSYVSDSATYFWMCFLWMSKKLFLLEMLVTSILSELQRNETSSIYYDTLL</sequence>
<comment type="caution">
    <text evidence="1">The sequence shown here is derived from an EMBL/GenBank/DDBJ whole genome shotgun (WGS) entry which is preliminary data.</text>
</comment>
<gene>
    <name evidence="1" type="ORF">VNO77_16996</name>
</gene>
<organism evidence="1 2">
    <name type="scientific">Canavalia gladiata</name>
    <name type="common">Sword bean</name>
    <name type="synonym">Dolichos gladiatus</name>
    <dbReference type="NCBI Taxonomy" id="3824"/>
    <lineage>
        <taxon>Eukaryota</taxon>
        <taxon>Viridiplantae</taxon>
        <taxon>Streptophyta</taxon>
        <taxon>Embryophyta</taxon>
        <taxon>Tracheophyta</taxon>
        <taxon>Spermatophyta</taxon>
        <taxon>Magnoliopsida</taxon>
        <taxon>eudicotyledons</taxon>
        <taxon>Gunneridae</taxon>
        <taxon>Pentapetalae</taxon>
        <taxon>rosids</taxon>
        <taxon>fabids</taxon>
        <taxon>Fabales</taxon>
        <taxon>Fabaceae</taxon>
        <taxon>Papilionoideae</taxon>
        <taxon>50 kb inversion clade</taxon>
        <taxon>NPAAA clade</taxon>
        <taxon>indigoferoid/millettioid clade</taxon>
        <taxon>Phaseoleae</taxon>
        <taxon>Canavalia</taxon>
    </lineage>
</organism>
<name>A0AAN9QIB7_CANGL</name>
<accession>A0AAN9QIB7</accession>